<dbReference type="OrthoDB" id="281681at2"/>
<proteinExistence type="predicted"/>
<evidence type="ECO:0000313" key="2">
    <source>
        <dbReference type="EMBL" id="TWT98793.1"/>
    </source>
</evidence>
<name>A0A5C6AKT2_9BACT</name>
<protein>
    <submittedName>
        <fullName evidence="2">Uncharacterized protein</fullName>
    </submittedName>
</protein>
<accession>A0A5C6AKT2</accession>
<sequence length="89" mass="10463">MNVPDLNRPDIAARTAAMTRHRRRIAQSRSTEEHLQIVERLQRDAMRAIRSDAIAYQAFMARNHHKRRREAVERLQTRLLGLPEPSSHE</sequence>
<keyword evidence="3" id="KW-1185">Reference proteome</keyword>
<dbReference type="RefSeq" id="WP_146577472.1">
    <property type="nucleotide sequence ID" value="NZ_SJPM01000003.1"/>
</dbReference>
<organism evidence="2 3">
    <name type="scientific">Neorhodopirellula pilleata</name>
    <dbReference type="NCBI Taxonomy" id="2714738"/>
    <lineage>
        <taxon>Bacteria</taxon>
        <taxon>Pseudomonadati</taxon>
        <taxon>Planctomycetota</taxon>
        <taxon>Planctomycetia</taxon>
        <taxon>Pirellulales</taxon>
        <taxon>Pirellulaceae</taxon>
        <taxon>Neorhodopirellula</taxon>
    </lineage>
</organism>
<evidence type="ECO:0000256" key="1">
    <source>
        <dbReference type="SAM" id="MobiDB-lite"/>
    </source>
</evidence>
<evidence type="ECO:0000313" key="3">
    <source>
        <dbReference type="Proteomes" id="UP000316213"/>
    </source>
</evidence>
<dbReference type="AlphaFoldDB" id="A0A5C6AKT2"/>
<dbReference type="EMBL" id="SJPM01000003">
    <property type="protein sequence ID" value="TWT98793.1"/>
    <property type="molecule type" value="Genomic_DNA"/>
</dbReference>
<feature type="region of interest" description="Disordered" evidence="1">
    <location>
        <begin position="1"/>
        <end position="31"/>
    </location>
</feature>
<comment type="caution">
    <text evidence="2">The sequence shown here is derived from an EMBL/GenBank/DDBJ whole genome shotgun (WGS) entry which is preliminary data.</text>
</comment>
<gene>
    <name evidence="2" type="ORF">Pla100_19590</name>
</gene>
<dbReference type="Proteomes" id="UP000316213">
    <property type="component" value="Unassembled WGS sequence"/>
</dbReference>
<reference evidence="2 3" key="1">
    <citation type="submission" date="2019-02" db="EMBL/GenBank/DDBJ databases">
        <title>Deep-cultivation of Planctomycetes and their phenomic and genomic characterization uncovers novel biology.</title>
        <authorList>
            <person name="Wiegand S."/>
            <person name="Jogler M."/>
            <person name="Boedeker C."/>
            <person name="Pinto D."/>
            <person name="Vollmers J."/>
            <person name="Rivas-Marin E."/>
            <person name="Kohn T."/>
            <person name="Peeters S.H."/>
            <person name="Heuer A."/>
            <person name="Rast P."/>
            <person name="Oberbeckmann S."/>
            <person name="Bunk B."/>
            <person name="Jeske O."/>
            <person name="Meyerdierks A."/>
            <person name="Storesund J.E."/>
            <person name="Kallscheuer N."/>
            <person name="Luecker S."/>
            <person name="Lage O.M."/>
            <person name="Pohl T."/>
            <person name="Merkel B.J."/>
            <person name="Hornburger P."/>
            <person name="Mueller R.-W."/>
            <person name="Bruemmer F."/>
            <person name="Labrenz M."/>
            <person name="Spormann A.M."/>
            <person name="Op Den Camp H."/>
            <person name="Overmann J."/>
            <person name="Amann R."/>
            <person name="Jetten M.S.M."/>
            <person name="Mascher T."/>
            <person name="Medema M.H."/>
            <person name="Devos D.P."/>
            <person name="Kaster A.-K."/>
            <person name="Ovreas L."/>
            <person name="Rohde M."/>
            <person name="Galperin M.Y."/>
            <person name="Jogler C."/>
        </authorList>
    </citation>
    <scope>NUCLEOTIDE SEQUENCE [LARGE SCALE GENOMIC DNA]</scope>
    <source>
        <strain evidence="2 3">Pla100</strain>
    </source>
</reference>